<dbReference type="RefSeq" id="WP_173221296.1">
    <property type="nucleotide sequence ID" value="NZ_CP048104.1"/>
</dbReference>
<feature type="transmembrane region" description="Helical" evidence="1">
    <location>
        <begin position="30"/>
        <end position="53"/>
    </location>
</feature>
<feature type="transmembrane region" description="Helical" evidence="1">
    <location>
        <begin position="7"/>
        <end position="24"/>
    </location>
</feature>
<reference evidence="2 3" key="1">
    <citation type="submission" date="2020-01" db="EMBL/GenBank/DDBJ databases">
        <authorList>
            <person name="Gulvik C.A."/>
            <person name="Batra D.G."/>
        </authorList>
    </citation>
    <scope>NUCLEOTIDE SEQUENCE [LARGE SCALE GENOMIC DNA]</scope>
    <source>
        <strain evidence="2 3">W9323</strain>
    </source>
</reference>
<dbReference type="Proteomes" id="UP000503088">
    <property type="component" value="Chromosome"/>
</dbReference>
<dbReference type="AlphaFoldDB" id="A0A7D4BVI7"/>
<dbReference type="InterPro" id="IPR007165">
    <property type="entry name" value="Phage_holin_4_2"/>
</dbReference>
<keyword evidence="3" id="KW-1185">Reference proteome</keyword>
<gene>
    <name evidence="2" type="ORF">GXN76_05700</name>
</gene>
<keyword evidence="1" id="KW-0812">Transmembrane</keyword>
<name>A0A7D4BVI7_9BACL</name>
<feature type="transmembrane region" description="Helical" evidence="1">
    <location>
        <begin position="60"/>
        <end position="81"/>
    </location>
</feature>
<proteinExistence type="predicted"/>
<dbReference type="Pfam" id="PF04020">
    <property type="entry name" value="Phage_holin_4_2"/>
    <property type="match status" value="1"/>
</dbReference>
<dbReference type="EMBL" id="CP048104">
    <property type="protein sequence ID" value="QKG84013.1"/>
    <property type="molecule type" value="Genomic_DNA"/>
</dbReference>
<feature type="transmembrane region" description="Helical" evidence="1">
    <location>
        <begin position="87"/>
        <end position="111"/>
    </location>
</feature>
<sequence>MSFVRHIIRFVVAALVIWFVAFLVPGFRVAGFWSALFAALAIALIGWAVEAFFGRTPTPFTRGVIGFLISAGVIYLSQFFVPGFRVTLIGAIIGALVIGLIDLVVPAGNVLPRKER</sequence>
<evidence type="ECO:0000256" key="1">
    <source>
        <dbReference type="SAM" id="Phobius"/>
    </source>
</evidence>
<evidence type="ECO:0000313" key="2">
    <source>
        <dbReference type="EMBL" id="QKG84013.1"/>
    </source>
</evidence>
<dbReference type="PANTHER" id="PTHR37309:SF1">
    <property type="entry name" value="SLR0284 PROTEIN"/>
    <property type="match status" value="1"/>
</dbReference>
<dbReference type="KEGG" id="kpul:GXN76_05700"/>
<protein>
    <submittedName>
        <fullName evidence="2">Phage holin family protein</fullName>
    </submittedName>
</protein>
<accession>A0A7D4BVI7</accession>
<evidence type="ECO:0000313" key="3">
    <source>
        <dbReference type="Proteomes" id="UP000503088"/>
    </source>
</evidence>
<organism evidence="2 3">
    <name type="scientific">Kroppenstedtia pulmonis</name>
    <dbReference type="NCBI Taxonomy" id="1380685"/>
    <lineage>
        <taxon>Bacteria</taxon>
        <taxon>Bacillati</taxon>
        <taxon>Bacillota</taxon>
        <taxon>Bacilli</taxon>
        <taxon>Bacillales</taxon>
        <taxon>Thermoactinomycetaceae</taxon>
        <taxon>Kroppenstedtia</taxon>
    </lineage>
</organism>
<keyword evidence="1" id="KW-0472">Membrane</keyword>
<keyword evidence="1" id="KW-1133">Transmembrane helix</keyword>
<dbReference type="PANTHER" id="PTHR37309">
    <property type="entry name" value="SLR0284 PROTEIN"/>
    <property type="match status" value="1"/>
</dbReference>